<proteinExistence type="predicted"/>
<name>A0A931DUJ7_9ACTN</name>
<comment type="caution">
    <text evidence="1">The sequence shown here is derived from an EMBL/GenBank/DDBJ whole genome shotgun (WGS) entry which is preliminary data.</text>
</comment>
<dbReference type="AlphaFoldDB" id="A0A931DUJ7"/>
<evidence type="ECO:0000313" key="2">
    <source>
        <dbReference type="Proteomes" id="UP000614047"/>
    </source>
</evidence>
<dbReference type="EMBL" id="JADOUA010000001">
    <property type="protein sequence ID" value="MBG6092963.1"/>
    <property type="molecule type" value="Genomic_DNA"/>
</dbReference>
<sequence>MTAGGATHHLAALGAHLSARGYKVELTERGLRAGKSNAEETISLRRRPEDSDRPWFWTAAGEPVAPADRIIDAGVFLMGHLAERHDRPEGAER</sequence>
<organism evidence="1 2">
    <name type="scientific">Actinomadura viridis</name>
    <dbReference type="NCBI Taxonomy" id="58110"/>
    <lineage>
        <taxon>Bacteria</taxon>
        <taxon>Bacillati</taxon>
        <taxon>Actinomycetota</taxon>
        <taxon>Actinomycetes</taxon>
        <taxon>Streptosporangiales</taxon>
        <taxon>Thermomonosporaceae</taxon>
        <taxon>Actinomadura</taxon>
    </lineage>
</organism>
<protein>
    <submittedName>
        <fullName evidence="1">Uncharacterized protein</fullName>
    </submittedName>
</protein>
<evidence type="ECO:0000313" key="1">
    <source>
        <dbReference type="EMBL" id="MBG6092963.1"/>
    </source>
</evidence>
<dbReference type="RefSeq" id="WP_197015079.1">
    <property type="nucleotide sequence ID" value="NZ_BAABES010000023.1"/>
</dbReference>
<keyword evidence="2" id="KW-1185">Reference proteome</keyword>
<accession>A0A931DUJ7</accession>
<gene>
    <name evidence="1" type="ORF">IW256_007076</name>
</gene>
<dbReference type="Proteomes" id="UP000614047">
    <property type="component" value="Unassembled WGS sequence"/>
</dbReference>
<reference evidence="1" key="1">
    <citation type="submission" date="2020-11" db="EMBL/GenBank/DDBJ databases">
        <title>Sequencing the genomes of 1000 actinobacteria strains.</title>
        <authorList>
            <person name="Klenk H.-P."/>
        </authorList>
    </citation>
    <scope>NUCLEOTIDE SEQUENCE</scope>
    <source>
        <strain evidence="1">DSM 43175</strain>
    </source>
</reference>